<reference evidence="11 12" key="1">
    <citation type="journal article" date="2021" name="Nat. Commun.">
        <title>Incipient diploidization of the medicinal plant Perilla within 10,000 years.</title>
        <authorList>
            <person name="Zhang Y."/>
            <person name="Shen Q."/>
            <person name="Leng L."/>
            <person name="Zhang D."/>
            <person name="Chen S."/>
            <person name="Shi Y."/>
            <person name="Ning Z."/>
            <person name="Chen S."/>
        </authorList>
    </citation>
    <scope>NUCLEOTIDE SEQUENCE [LARGE SCALE GENOMIC DNA]</scope>
    <source>
        <strain evidence="12">cv. PC099</strain>
    </source>
</reference>
<dbReference type="AlphaFoldDB" id="A0AAD4J8T8"/>
<evidence type="ECO:0000256" key="4">
    <source>
        <dbReference type="ARBA" id="ARBA00022723"/>
    </source>
</evidence>
<dbReference type="GO" id="GO:0046872">
    <property type="term" value="F:metal ion binding"/>
    <property type="evidence" value="ECO:0007669"/>
    <property type="project" value="UniProtKB-KW"/>
</dbReference>
<accession>A0AAD4J8T8</accession>
<keyword evidence="7 9" id="KW-0904">Protein phosphatase</keyword>
<evidence type="ECO:0000256" key="6">
    <source>
        <dbReference type="ARBA" id="ARBA00022842"/>
    </source>
</evidence>
<dbReference type="GO" id="GO:0004722">
    <property type="term" value="F:protein serine/threonine phosphatase activity"/>
    <property type="evidence" value="ECO:0007669"/>
    <property type="project" value="UniProtKB-EC"/>
</dbReference>
<dbReference type="Gene3D" id="3.60.40.10">
    <property type="entry name" value="PPM-type phosphatase domain"/>
    <property type="match status" value="1"/>
</dbReference>
<evidence type="ECO:0000259" key="10">
    <source>
        <dbReference type="PROSITE" id="PS51746"/>
    </source>
</evidence>
<dbReference type="FunFam" id="3.60.40.10:FF:000041">
    <property type="entry name" value="Protein phosphatase 2C 51"/>
    <property type="match status" value="1"/>
</dbReference>
<evidence type="ECO:0000256" key="8">
    <source>
        <dbReference type="ARBA" id="ARBA00023211"/>
    </source>
</evidence>
<keyword evidence="12" id="KW-1185">Reference proteome</keyword>
<sequence>MTKLSLNRIPSSNVAQNGVVIMIESNRDRSKDGEDSSLVRTRIKHELEEEDGFVRDPLAGIIGSQCVADCANGLCIDKNSNVSQSIMRSESWVSTIIASEIVDDLVSREKADEAVTIREPKRTFSASLLEVSEEMKMIKPSIPSSLPPLWGLTSVCGRRAEMEDSAVALPRFLKIPPQMLSENSLFSSIHKDLTAHVFGVYDGHGGCQVANYCRERMHLALAEEIGAARENLKVESGEHSLKEKWLKIFQRCFHRLDDEVGGFTRTDEDDIMSDLHEPIAPESVGSTAAVAIVCSTHIIVANCGDSRAVLNRGKVAMPLSIDHKPNREDECARIEAAGGKVINWDGYRVSGVLAVSRSIGDRYLSPYVVADPEIMFVSRTKEDECLILASDGLWDVITNDEACDLARKRILLWHKKNANGGALPKERGTGTDPAAQDAADYLSKLAFQRGSTDNISVIVVDLKAQRKFKRKT</sequence>
<evidence type="ECO:0000256" key="2">
    <source>
        <dbReference type="ARBA" id="ARBA00001946"/>
    </source>
</evidence>
<comment type="cofactor">
    <cofactor evidence="1">
        <name>Mn(2+)</name>
        <dbReference type="ChEBI" id="CHEBI:29035"/>
    </cofactor>
</comment>
<dbReference type="PROSITE" id="PS01032">
    <property type="entry name" value="PPM_1"/>
    <property type="match status" value="1"/>
</dbReference>
<dbReference type="SUPFAM" id="SSF81606">
    <property type="entry name" value="PP2C-like"/>
    <property type="match status" value="1"/>
</dbReference>
<dbReference type="Proteomes" id="UP001190926">
    <property type="component" value="Unassembled WGS sequence"/>
</dbReference>
<comment type="similarity">
    <text evidence="9">Belongs to the PP2C family.</text>
</comment>
<dbReference type="EMBL" id="SDAM02000109">
    <property type="protein sequence ID" value="KAH6829325.1"/>
    <property type="molecule type" value="Genomic_DNA"/>
</dbReference>
<keyword evidence="5 9" id="KW-0378">Hydrolase</keyword>
<evidence type="ECO:0000256" key="9">
    <source>
        <dbReference type="RuleBase" id="RU003465"/>
    </source>
</evidence>
<comment type="cofactor">
    <cofactor evidence="2">
        <name>Mg(2+)</name>
        <dbReference type="ChEBI" id="CHEBI:18420"/>
    </cofactor>
</comment>
<comment type="caution">
    <text evidence="11">The sequence shown here is derived from an EMBL/GenBank/DDBJ whole genome shotgun (WGS) entry which is preliminary data.</text>
</comment>
<dbReference type="InterPro" id="IPR015655">
    <property type="entry name" value="PP2C"/>
</dbReference>
<keyword evidence="6" id="KW-0460">Magnesium</keyword>
<organism evidence="11 12">
    <name type="scientific">Perilla frutescens var. hirtella</name>
    <name type="common">Perilla citriodora</name>
    <name type="synonym">Perilla setoyensis</name>
    <dbReference type="NCBI Taxonomy" id="608512"/>
    <lineage>
        <taxon>Eukaryota</taxon>
        <taxon>Viridiplantae</taxon>
        <taxon>Streptophyta</taxon>
        <taxon>Embryophyta</taxon>
        <taxon>Tracheophyta</taxon>
        <taxon>Spermatophyta</taxon>
        <taxon>Magnoliopsida</taxon>
        <taxon>eudicotyledons</taxon>
        <taxon>Gunneridae</taxon>
        <taxon>Pentapetalae</taxon>
        <taxon>asterids</taxon>
        <taxon>lamiids</taxon>
        <taxon>Lamiales</taxon>
        <taxon>Lamiaceae</taxon>
        <taxon>Nepetoideae</taxon>
        <taxon>Elsholtzieae</taxon>
        <taxon>Perilla</taxon>
    </lineage>
</organism>
<evidence type="ECO:0000256" key="1">
    <source>
        <dbReference type="ARBA" id="ARBA00001936"/>
    </source>
</evidence>
<protein>
    <recommendedName>
        <fullName evidence="3">protein-serine/threonine phosphatase</fullName>
        <ecNumber evidence="3">3.1.3.16</ecNumber>
    </recommendedName>
</protein>
<keyword evidence="4" id="KW-0479">Metal-binding</keyword>
<feature type="domain" description="PPM-type phosphatase" evidence="10">
    <location>
        <begin position="149"/>
        <end position="462"/>
    </location>
</feature>
<dbReference type="CDD" id="cd00143">
    <property type="entry name" value="PP2Cc"/>
    <property type="match status" value="1"/>
</dbReference>
<gene>
    <name evidence="11" type="ORF">C2S53_011549</name>
</gene>
<dbReference type="InterPro" id="IPR001932">
    <property type="entry name" value="PPM-type_phosphatase-like_dom"/>
</dbReference>
<keyword evidence="8" id="KW-0464">Manganese</keyword>
<evidence type="ECO:0000256" key="7">
    <source>
        <dbReference type="ARBA" id="ARBA00022912"/>
    </source>
</evidence>
<dbReference type="InterPro" id="IPR036457">
    <property type="entry name" value="PPM-type-like_dom_sf"/>
</dbReference>
<evidence type="ECO:0000313" key="11">
    <source>
        <dbReference type="EMBL" id="KAH6829325.1"/>
    </source>
</evidence>
<dbReference type="EC" id="3.1.3.16" evidence="3"/>
<evidence type="ECO:0000256" key="3">
    <source>
        <dbReference type="ARBA" id="ARBA00013081"/>
    </source>
</evidence>
<dbReference type="PROSITE" id="PS51746">
    <property type="entry name" value="PPM_2"/>
    <property type="match status" value="1"/>
</dbReference>
<evidence type="ECO:0000256" key="5">
    <source>
        <dbReference type="ARBA" id="ARBA00022801"/>
    </source>
</evidence>
<proteinExistence type="inferred from homology"/>
<dbReference type="InterPro" id="IPR000222">
    <property type="entry name" value="PP2C_BS"/>
</dbReference>
<evidence type="ECO:0000313" key="12">
    <source>
        <dbReference type="Proteomes" id="UP001190926"/>
    </source>
</evidence>
<name>A0AAD4J8T8_PERFH</name>
<dbReference type="PANTHER" id="PTHR47992">
    <property type="entry name" value="PROTEIN PHOSPHATASE"/>
    <property type="match status" value="1"/>
</dbReference>
<dbReference type="SMART" id="SM00332">
    <property type="entry name" value="PP2Cc"/>
    <property type="match status" value="1"/>
</dbReference>
<dbReference type="Pfam" id="PF00481">
    <property type="entry name" value="PP2C"/>
    <property type="match status" value="1"/>
</dbReference>